<dbReference type="InterPro" id="IPR011335">
    <property type="entry name" value="Restrct_endonuc-II-like"/>
</dbReference>
<dbReference type="RefSeq" id="WP_009582703.1">
    <property type="nucleotide sequence ID" value="NZ_AMZN01000087.1"/>
</dbReference>
<feature type="domain" description="DUF559" evidence="1">
    <location>
        <begin position="13"/>
        <end position="117"/>
    </location>
</feature>
<dbReference type="InterPro" id="IPR047216">
    <property type="entry name" value="Endonuclease_DUF559_bact"/>
</dbReference>
<keyword evidence="3" id="KW-1185">Reference proteome</keyword>
<proteinExistence type="predicted"/>
<organism evidence="2 3">
    <name type="scientific">Fulvivirga imtechensis AK7</name>
    <dbReference type="NCBI Taxonomy" id="1237149"/>
    <lineage>
        <taxon>Bacteria</taxon>
        <taxon>Pseudomonadati</taxon>
        <taxon>Bacteroidota</taxon>
        <taxon>Cytophagia</taxon>
        <taxon>Cytophagales</taxon>
        <taxon>Fulvivirgaceae</taxon>
        <taxon>Fulvivirga</taxon>
    </lineage>
</organism>
<dbReference type="eggNOG" id="COG2852">
    <property type="taxonomic scope" value="Bacteria"/>
</dbReference>
<evidence type="ECO:0000313" key="2">
    <source>
        <dbReference type="EMBL" id="ELR68902.1"/>
    </source>
</evidence>
<comment type="caution">
    <text evidence="2">The sequence shown here is derived from an EMBL/GenBank/DDBJ whole genome shotgun (WGS) entry which is preliminary data.</text>
</comment>
<dbReference type="AlphaFoldDB" id="L8JNF4"/>
<dbReference type="PANTHER" id="PTHR38590">
    <property type="entry name" value="BLL0828 PROTEIN"/>
    <property type="match status" value="1"/>
</dbReference>
<dbReference type="OrthoDB" id="9798754at2"/>
<dbReference type="Pfam" id="PF04480">
    <property type="entry name" value="DUF559"/>
    <property type="match status" value="1"/>
</dbReference>
<evidence type="ECO:0000313" key="3">
    <source>
        <dbReference type="Proteomes" id="UP000011135"/>
    </source>
</evidence>
<dbReference type="InterPro" id="IPR007569">
    <property type="entry name" value="DUF559"/>
</dbReference>
<dbReference type="Gene3D" id="3.40.960.10">
    <property type="entry name" value="VSR Endonuclease"/>
    <property type="match status" value="1"/>
</dbReference>
<dbReference type="Proteomes" id="UP000011135">
    <property type="component" value="Unassembled WGS sequence"/>
</dbReference>
<dbReference type="SUPFAM" id="SSF52980">
    <property type="entry name" value="Restriction endonuclease-like"/>
    <property type="match status" value="1"/>
</dbReference>
<dbReference type="EMBL" id="AMZN01000087">
    <property type="protein sequence ID" value="ELR68902.1"/>
    <property type="molecule type" value="Genomic_DNA"/>
</dbReference>
<reference evidence="2 3" key="1">
    <citation type="submission" date="2012-12" db="EMBL/GenBank/DDBJ databases">
        <title>Genome assembly of Fulvivirga imtechensis AK7.</title>
        <authorList>
            <person name="Nupur N."/>
            <person name="Khatri I."/>
            <person name="Kumar R."/>
            <person name="Subramanian S."/>
            <person name="Pinnaka A."/>
        </authorList>
    </citation>
    <scope>NUCLEOTIDE SEQUENCE [LARGE SCALE GENOMIC DNA]</scope>
    <source>
        <strain evidence="2 3">AK7</strain>
    </source>
</reference>
<dbReference type="PATRIC" id="fig|1237149.3.peg.4974"/>
<sequence>MKRKILYYNPKLKPLALKLRKNMTLSEVLLWQELNGRQMMGYDFDRQRPIDNYIVDFYCKDLMLAIEVDGESHYHDNASERDQARQKKLENLGVRFLRFDDLDVKQRMGYVLNTISEWILENGPTPAPPKSSQERIFGRC</sequence>
<accession>L8JNF4</accession>
<protein>
    <recommendedName>
        <fullName evidence="1">DUF559 domain-containing protein</fullName>
    </recommendedName>
</protein>
<dbReference type="CDD" id="cd01038">
    <property type="entry name" value="Endonuclease_DUF559"/>
    <property type="match status" value="1"/>
</dbReference>
<evidence type="ECO:0000259" key="1">
    <source>
        <dbReference type="Pfam" id="PF04480"/>
    </source>
</evidence>
<gene>
    <name evidence="2" type="ORF">C900_05595</name>
</gene>
<name>L8JNF4_9BACT</name>
<dbReference type="STRING" id="1237149.C900_05595"/>
<dbReference type="PANTHER" id="PTHR38590:SF1">
    <property type="entry name" value="BLL0828 PROTEIN"/>
    <property type="match status" value="1"/>
</dbReference>